<sequence length="257" mass="29057">MFRAKKILLLLFFILLNFNLKADNTSMETEVLKAVNTGVKATEDFLTKVPTYYIYEYDKTILHYAVELDKYEVVQLLVSKNIELNRQGGVFYQTALQDAIFYEHFRIARLLINSGTNLNIQNIDGETALHIAARNAYSDMINLLIQNGASKNIFNLNAQTPYDLVPNFSTSNTKELQKLLRPDSISNDSENRRISNSAFPLDTLGYGQATFTLDQMNFDTMPKRGQTSSRSKSIDVIIVDEDTEAANSKIGDVLKSN</sequence>
<feature type="repeat" description="ANK" evidence="3">
    <location>
        <begin position="57"/>
        <end position="89"/>
    </location>
</feature>
<dbReference type="Pfam" id="PF12796">
    <property type="entry name" value="Ank_2"/>
    <property type="match status" value="1"/>
</dbReference>
<evidence type="ECO:0000256" key="4">
    <source>
        <dbReference type="SAM" id="SignalP"/>
    </source>
</evidence>
<dbReference type="PROSITE" id="PS50088">
    <property type="entry name" value="ANK_REPEAT"/>
    <property type="match status" value="2"/>
</dbReference>
<gene>
    <name evidence="5" type="ORF">HELGO_WM18133</name>
</gene>
<dbReference type="EMBL" id="CACVAZ010000108">
    <property type="protein sequence ID" value="CAA6816857.1"/>
    <property type="molecule type" value="Genomic_DNA"/>
</dbReference>
<evidence type="ECO:0000256" key="3">
    <source>
        <dbReference type="PROSITE-ProRule" id="PRU00023"/>
    </source>
</evidence>
<evidence type="ECO:0000313" key="5">
    <source>
        <dbReference type="EMBL" id="CAA6816857.1"/>
    </source>
</evidence>
<dbReference type="InterPro" id="IPR002110">
    <property type="entry name" value="Ankyrin_rpt"/>
</dbReference>
<accession>A0A6S6TF53</accession>
<dbReference type="SUPFAM" id="SSF48403">
    <property type="entry name" value="Ankyrin repeat"/>
    <property type="match status" value="1"/>
</dbReference>
<reference evidence="5" key="1">
    <citation type="submission" date="2020-01" db="EMBL/GenBank/DDBJ databases">
        <authorList>
            <person name="Meier V. D."/>
            <person name="Meier V D."/>
        </authorList>
    </citation>
    <scope>NUCLEOTIDE SEQUENCE</scope>
    <source>
        <strain evidence="5">HLG_WM_MAG_02</strain>
    </source>
</reference>
<evidence type="ECO:0000256" key="2">
    <source>
        <dbReference type="ARBA" id="ARBA00023043"/>
    </source>
</evidence>
<keyword evidence="4" id="KW-0732">Signal</keyword>
<feature type="repeat" description="ANK" evidence="3">
    <location>
        <begin position="124"/>
        <end position="156"/>
    </location>
</feature>
<keyword evidence="1" id="KW-0677">Repeat</keyword>
<name>A0A6S6TF53_9BACT</name>
<organism evidence="5">
    <name type="scientific">uncultured Sulfurovum sp</name>
    <dbReference type="NCBI Taxonomy" id="269237"/>
    <lineage>
        <taxon>Bacteria</taxon>
        <taxon>Pseudomonadati</taxon>
        <taxon>Campylobacterota</taxon>
        <taxon>Epsilonproteobacteria</taxon>
        <taxon>Campylobacterales</taxon>
        <taxon>Sulfurovaceae</taxon>
        <taxon>Sulfurovum</taxon>
        <taxon>environmental samples</taxon>
    </lineage>
</organism>
<dbReference type="AlphaFoldDB" id="A0A6S6TF53"/>
<dbReference type="InterPro" id="IPR036770">
    <property type="entry name" value="Ankyrin_rpt-contain_sf"/>
</dbReference>
<keyword evidence="2 3" id="KW-0040">ANK repeat</keyword>
<dbReference type="PANTHER" id="PTHR24198">
    <property type="entry name" value="ANKYRIN REPEAT AND PROTEIN KINASE DOMAIN-CONTAINING PROTEIN"/>
    <property type="match status" value="1"/>
</dbReference>
<dbReference type="PROSITE" id="PS50297">
    <property type="entry name" value="ANK_REP_REGION"/>
    <property type="match status" value="1"/>
</dbReference>
<feature type="signal peptide" evidence="4">
    <location>
        <begin position="1"/>
        <end position="22"/>
    </location>
</feature>
<feature type="chain" id="PRO_5028474805" evidence="4">
    <location>
        <begin position="23"/>
        <end position="257"/>
    </location>
</feature>
<dbReference type="SMART" id="SM00248">
    <property type="entry name" value="ANK"/>
    <property type="match status" value="3"/>
</dbReference>
<dbReference type="Gene3D" id="1.25.40.20">
    <property type="entry name" value="Ankyrin repeat-containing domain"/>
    <property type="match status" value="1"/>
</dbReference>
<evidence type="ECO:0000256" key="1">
    <source>
        <dbReference type="ARBA" id="ARBA00022737"/>
    </source>
</evidence>
<dbReference type="PANTHER" id="PTHR24198:SF165">
    <property type="entry name" value="ANKYRIN REPEAT-CONTAINING PROTEIN-RELATED"/>
    <property type="match status" value="1"/>
</dbReference>
<proteinExistence type="predicted"/>
<dbReference type="Pfam" id="PF00023">
    <property type="entry name" value="Ank"/>
    <property type="match status" value="1"/>
</dbReference>
<protein>
    <submittedName>
        <fullName evidence="5">Inversin protein alternative isoform, putative</fullName>
    </submittedName>
</protein>